<dbReference type="RefSeq" id="WP_313793039.1">
    <property type="nucleotide sequence ID" value="NZ_CP102453.1"/>
</dbReference>
<dbReference type="InterPro" id="IPR031475">
    <property type="entry name" value="NBD_C"/>
</dbReference>
<keyword evidence="6" id="KW-0119">Carbohydrate metabolism</keyword>
<dbReference type="Proteomes" id="UP001315967">
    <property type="component" value="Chromosome"/>
</dbReference>
<evidence type="ECO:0000256" key="5">
    <source>
        <dbReference type="ARBA" id="ARBA00022840"/>
    </source>
</evidence>
<dbReference type="InterPro" id="IPR037051">
    <property type="entry name" value="4-carb_acid_sugar_kinase_N_sf"/>
</dbReference>
<evidence type="ECO:0000256" key="1">
    <source>
        <dbReference type="ARBA" id="ARBA00005715"/>
    </source>
</evidence>
<feature type="domain" description="Four-carbon acid sugar kinase nucleotide binding" evidence="8">
    <location>
        <begin position="286"/>
        <end position="444"/>
    </location>
</feature>
<organism evidence="9 10">
    <name type="scientific">Fundicoccus culcitae</name>
    <dbReference type="NCBI Taxonomy" id="2969821"/>
    <lineage>
        <taxon>Bacteria</taxon>
        <taxon>Bacillati</taxon>
        <taxon>Bacillota</taxon>
        <taxon>Bacilli</taxon>
        <taxon>Lactobacillales</taxon>
        <taxon>Aerococcaceae</taxon>
        <taxon>Fundicoccus</taxon>
    </lineage>
</organism>
<feature type="domain" description="Four-carbon acid sugar kinase N-terminal" evidence="7">
    <location>
        <begin position="27"/>
        <end position="260"/>
    </location>
</feature>
<accession>A0ABY5P4B4</accession>
<name>A0ABY5P4B4_9LACT</name>
<evidence type="ECO:0000256" key="3">
    <source>
        <dbReference type="ARBA" id="ARBA00022741"/>
    </source>
</evidence>
<evidence type="ECO:0000313" key="9">
    <source>
        <dbReference type="EMBL" id="UUX33537.1"/>
    </source>
</evidence>
<dbReference type="Pfam" id="PF07005">
    <property type="entry name" value="SBD_N"/>
    <property type="match status" value="1"/>
</dbReference>
<keyword evidence="4" id="KW-0418">Kinase</keyword>
<dbReference type="Gene3D" id="3.40.50.10840">
    <property type="entry name" value="Putative sugar-binding, N-terminal domain"/>
    <property type="match status" value="1"/>
</dbReference>
<keyword evidence="10" id="KW-1185">Reference proteome</keyword>
<dbReference type="SUPFAM" id="SSF142764">
    <property type="entry name" value="YgbK-like"/>
    <property type="match status" value="1"/>
</dbReference>
<evidence type="ECO:0000256" key="2">
    <source>
        <dbReference type="ARBA" id="ARBA00022679"/>
    </source>
</evidence>
<keyword evidence="3" id="KW-0547">Nucleotide-binding</keyword>
<sequence>MENKTNNYIEDEIELKLINEKPRNLKIIVLDDDPTGSQTLSDVPIYTAWDENTLRKAFKETSPMFYILTNSRALSKKETIKVHSDIMHNLTIIGKSLSSKFLIVSRSDSTLRGHYPIETQIISEFIPDLDGEIICPAFIESGRVTIDNVHYIMENNILLPVNKTEFAKDNTFGYENANLIDYIKEKHEREDISIESISLDNLRSFNESEIMNILINISNFGKIIVNAENYLDLKIFVLFLFKAINKGKKFVVRSAASIVKLLGIQFSDNIINDITQDSKNKNGAMYIIGSHTNLTTRQFSRLKKIKDIYCIELDVKKFLSKKEKKGYIEQISKLIDKHIFNNTTVVIYTQREVIVGNNKEESLLISIEISDSIQQIVQKLSVKPRYILTKGGITSSDIAVKALGVKKAMVMGQIIKGVSVWQLGSESKFRKIPFIVFPGNVGNEWSLVEIYNKLSV</sequence>
<dbReference type="EMBL" id="CP102453">
    <property type="protein sequence ID" value="UUX33537.1"/>
    <property type="molecule type" value="Genomic_DNA"/>
</dbReference>
<evidence type="ECO:0000256" key="6">
    <source>
        <dbReference type="ARBA" id="ARBA00023277"/>
    </source>
</evidence>
<protein>
    <submittedName>
        <fullName evidence="9">Hydroxyacid dehydrogenase</fullName>
    </submittedName>
</protein>
<dbReference type="InterPro" id="IPR042213">
    <property type="entry name" value="NBD_C_sf"/>
</dbReference>
<keyword evidence="5" id="KW-0067">ATP-binding</keyword>
<gene>
    <name evidence="9" type="ORF">NRE15_11610</name>
</gene>
<reference evidence="9 10" key="1">
    <citation type="submission" date="2022-08" db="EMBL/GenBank/DDBJ databases">
        <title>Aerococcaceae sp. nov isolated from spoiled eye mask.</title>
        <authorList>
            <person name="Zhou G."/>
            <person name="Xie X.-B."/>
            <person name="Shi Q.-S."/>
            <person name="Wang Y.-S."/>
            <person name="Wen X."/>
            <person name="Peng H."/>
            <person name="Yang X.-J."/>
            <person name="Tao H.-B."/>
            <person name="Huang X.-M."/>
        </authorList>
    </citation>
    <scope>NUCLEOTIDE SEQUENCE [LARGE SCALE GENOMIC DNA]</scope>
    <source>
        <strain evidence="10">DM20194951</strain>
    </source>
</reference>
<keyword evidence="2" id="KW-0808">Transferase</keyword>
<comment type="similarity">
    <text evidence="1">Belongs to the four-carbon acid sugar kinase family.</text>
</comment>
<dbReference type="Pfam" id="PF17042">
    <property type="entry name" value="NBD_C"/>
    <property type="match status" value="1"/>
</dbReference>
<proteinExistence type="inferred from homology"/>
<dbReference type="Gene3D" id="3.40.980.20">
    <property type="entry name" value="Four-carbon acid sugar kinase, nucleotide binding domain"/>
    <property type="match status" value="1"/>
</dbReference>
<evidence type="ECO:0000259" key="8">
    <source>
        <dbReference type="Pfam" id="PF17042"/>
    </source>
</evidence>
<evidence type="ECO:0000256" key="4">
    <source>
        <dbReference type="ARBA" id="ARBA00022777"/>
    </source>
</evidence>
<evidence type="ECO:0000313" key="10">
    <source>
        <dbReference type="Proteomes" id="UP001315967"/>
    </source>
</evidence>
<dbReference type="InterPro" id="IPR010737">
    <property type="entry name" value="4-carb_acid_sugar_kinase_N"/>
</dbReference>
<evidence type="ECO:0000259" key="7">
    <source>
        <dbReference type="Pfam" id="PF07005"/>
    </source>
</evidence>